<dbReference type="GO" id="GO:0006754">
    <property type="term" value="P:ATP biosynthetic process"/>
    <property type="evidence" value="ECO:0007669"/>
    <property type="project" value="TreeGrafter"/>
</dbReference>
<evidence type="ECO:0000256" key="1">
    <source>
        <dbReference type="ARBA" id="ARBA00022801"/>
    </source>
</evidence>
<dbReference type="RefSeq" id="WP_114045749.1">
    <property type="nucleotide sequence ID" value="NZ_CP025198.1"/>
</dbReference>
<feature type="domain" description="Nudix hydrolase" evidence="3">
    <location>
        <begin position="10"/>
        <end position="157"/>
    </location>
</feature>
<dbReference type="GO" id="GO:0004081">
    <property type="term" value="F:bis(5'-nucleosyl)-tetraphosphatase (asymmetrical) activity"/>
    <property type="evidence" value="ECO:0007669"/>
    <property type="project" value="TreeGrafter"/>
</dbReference>
<dbReference type="CDD" id="cd03674">
    <property type="entry name" value="NUDIX_Hydrolase"/>
    <property type="match status" value="1"/>
</dbReference>
<dbReference type="SUPFAM" id="SSF55811">
    <property type="entry name" value="Nudix"/>
    <property type="match status" value="1"/>
</dbReference>
<dbReference type="GO" id="GO:0006167">
    <property type="term" value="P:AMP biosynthetic process"/>
    <property type="evidence" value="ECO:0007669"/>
    <property type="project" value="TreeGrafter"/>
</dbReference>
<evidence type="ECO:0000256" key="2">
    <source>
        <dbReference type="SAM" id="MobiDB-lite"/>
    </source>
</evidence>
<dbReference type="PROSITE" id="PS51462">
    <property type="entry name" value="NUDIX"/>
    <property type="match status" value="1"/>
</dbReference>
<feature type="region of interest" description="Disordered" evidence="2">
    <location>
        <begin position="175"/>
        <end position="204"/>
    </location>
</feature>
<dbReference type="Pfam" id="PF00293">
    <property type="entry name" value="NUDIX"/>
    <property type="match status" value="1"/>
</dbReference>
<evidence type="ECO:0000313" key="4">
    <source>
        <dbReference type="EMBL" id="AXE39954.1"/>
    </source>
</evidence>
<dbReference type="Gene3D" id="3.90.79.10">
    <property type="entry name" value="Nucleoside Triphosphate Pyrophosphohydrolase"/>
    <property type="match status" value="1"/>
</dbReference>
<gene>
    <name evidence="4" type="primary">rppH_2</name>
    <name evidence="4" type="ORF">JS278_02819</name>
</gene>
<dbReference type="EC" id="3.6.1.-" evidence="4"/>
<dbReference type="InterPro" id="IPR051325">
    <property type="entry name" value="Nudix_hydrolase_domain"/>
</dbReference>
<dbReference type="PANTHER" id="PTHR21340:SF0">
    <property type="entry name" value="BIS(5'-NUCLEOSYL)-TETRAPHOSPHATASE [ASYMMETRICAL]"/>
    <property type="match status" value="1"/>
</dbReference>
<accession>A0A344UXF6</accession>
<dbReference type="Proteomes" id="UP000251995">
    <property type="component" value="Chromosome"/>
</dbReference>
<dbReference type="InterPro" id="IPR015797">
    <property type="entry name" value="NUDIX_hydrolase-like_dom_sf"/>
</dbReference>
<dbReference type="PANTHER" id="PTHR21340">
    <property type="entry name" value="DIADENOSINE 5,5-P1,P4-TETRAPHOSPHATE PYROPHOSPHOHYDROLASE MUTT"/>
    <property type="match status" value="1"/>
</dbReference>
<evidence type="ECO:0000313" key="5">
    <source>
        <dbReference type="Proteomes" id="UP000251995"/>
    </source>
</evidence>
<dbReference type="KEGG" id="acij:JS278_02819"/>
<dbReference type="AlphaFoldDB" id="A0A344UXF6"/>
<organism evidence="4 5">
    <name type="scientific">Acidipropionibacterium virtanenii</name>
    <dbReference type="NCBI Taxonomy" id="2057246"/>
    <lineage>
        <taxon>Bacteria</taxon>
        <taxon>Bacillati</taxon>
        <taxon>Actinomycetota</taxon>
        <taxon>Actinomycetes</taxon>
        <taxon>Propionibacteriales</taxon>
        <taxon>Propionibacteriaceae</taxon>
        <taxon>Acidipropionibacterium</taxon>
    </lineage>
</organism>
<proteinExistence type="predicted"/>
<keyword evidence="1 4" id="KW-0378">Hydrolase</keyword>
<dbReference type="InterPro" id="IPR000086">
    <property type="entry name" value="NUDIX_hydrolase_dom"/>
</dbReference>
<sequence length="204" mass="23221">MAHLNTEPHGHDVTISAWIFRQVDGVLKALVHKHRKMGIWLQPGGHIEHTENPWQALVHEIREETGYEPEQYSVLQPLPRMADGVHDVMHPVPAVMNTHSPYQGHFHSDLIMALRTGQDPAHEPRPGESREMAWLTPDEYAAHQDAEPDAVAIMTMLARRVVRHWYEIPATDWSLRDAEPEPLTDRTAAQATAPDPEGERETSW</sequence>
<reference evidence="4 5" key="1">
    <citation type="submission" date="2017-12" db="EMBL/GenBank/DDBJ databases">
        <title>The whole genome sequence of the Acidipropionibacterium virtanenii sp. nov. type strain JS278.</title>
        <authorList>
            <person name="Laine P."/>
            <person name="Deptula P."/>
            <person name="Varmanen P."/>
            <person name="Auvinen P."/>
        </authorList>
    </citation>
    <scope>NUCLEOTIDE SEQUENCE [LARGE SCALE GENOMIC DNA]</scope>
    <source>
        <strain evidence="4 5">JS278</strain>
    </source>
</reference>
<keyword evidence="5" id="KW-1185">Reference proteome</keyword>
<dbReference type="EMBL" id="CP025198">
    <property type="protein sequence ID" value="AXE39954.1"/>
    <property type="molecule type" value="Genomic_DNA"/>
</dbReference>
<name>A0A344UXF6_9ACTN</name>
<protein>
    <submittedName>
        <fullName evidence="4">RNA pyrophosphohydrolase</fullName>
        <ecNumber evidence="4">3.6.1.-</ecNumber>
    </submittedName>
</protein>
<evidence type="ECO:0000259" key="3">
    <source>
        <dbReference type="PROSITE" id="PS51462"/>
    </source>
</evidence>
<dbReference type="OrthoDB" id="129709at2"/>